<dbReference type="PANTHER" id="PTHR45743:SF6">
    <property type="entry name" value="POTASSIUM CHANNEL KAT2"/>
    <property type="match status" value="1"/>
</dbReference>
<keyword evidence="3" id="KW-0813">Transport</keyword>
<evidence type="ECO:0000256" key="3">
    <source>
        <dbReference type="ARBA" id="ARBA00022882"/>
    </source>
</evidence>
<evidence type="ECO:0000256" key="2">
    <source>
        <dbReference type="ARBA" id="ARBA00022826"/>
    </source>
</evidence>
<reference evidence="6 7" key="1">
    <citation type="journal article" date="2020" name="Mol. Biol. Evol.">
        <title>Distinct Expression and Methylation Patterns for Genes with Different Fates following a Single Whole-Genome Duplication in Flowering Plants.</title>
        <authorList>
            <person name="Shi T."/>
            <person name="Rahmani R.S."/>
            <person name="Gugger P.F."/>
            <person name="Wang M."/>
            <person name="Li H."/>
            <person name="Zhang Y."/>
            <person name="Li Z."/>
            <person name="Wang Q."/>
            <person name="Van de Peer Y."/>
            <person name="Marchal K."/>
            <person name="Chen J."/>
        </authorList>
    </citation>
    <scope>NUCLEOTIDE SEQUENCE [LARGE SCALE GENOMIC DNA]</scope>
    <source>
        <tissue evidence="6">Leaf</tissue>
    </source>
</reference>
<organism evidence="6 7">
    <name type="scientific">Nelumbo nucifera</name>
    <name type="common">Sacred lotus</name>
    <dbReference type="NCBI Taxonomy" id="4432"/>
    <lineage>
        <taxon>Eukaryota</taxon>
        <taxon>Viridiplantae</taxon>
        <taxon>Streptophyta</taxon>
        <taxon>Embryophyta</taxon>
        <taxon>Tracheophyta</taxon>
        <taxon>Spermatophyta</taxon>
        <taxon>Magnoliopsida</taxon>
        <taxon>Proteales</taxon>
        <taxon>Nelumbonaceae</taxon>
        <taxon>Nelumbo</taxon>
    </lineage>
</organism>
<dbReference type="EMBL" id="DUZY01000004">
    <property type="protein sequence ID" value="DAD37537.1"/>
    <property type="molecule type" value="Genomic_DNA"/>
</dbReference>
<dbReference type="GO" id="GO:0034702">
    <property type="term" value="C:monoatomic ion channel complex"/>
    <property type="evidence" value="ECO:0007669"/>
    <property type="project" value="UniProtKB-KW"/>
</dbReference>
<dbReference type="Proteomes" id="UP000607653">
    <property type="component" value="Unassembled WGS sequence"/>
</dbReference>
<gene>
    <name evidence="6" type="ORF">HUJ06_008178</name>
</gene>
<evidence type="ECO:0000256" key="5">
    <source>
        <dbReference type="ARBA" id="ARBA00023303"/>
    </source>
</evidence>
<keyword evidence="3" id="KW-0406">Ion transport</keyword>
<evidence type="ECO:0000256" key="4">
    <source>
        <dbReference type="ARBA" id="ARBA00022958"/>
    </source>
</evidence>
<dbReference type="AlphaFoldDB" id="A0A822YYB7"/>
<dbReference type="InterPro" id="IPR045319">
    <property type="entry name" value="KAT/AKT"/>
</dbReference>
<keyword evidence="5" id="KW-0407">Ion channel</keyword>
<accession>A0A822YYB7</accession>
<evidence type="ECO:0000256" key="1">
    <source>
        <dbReference type="ARBA" id="ARBA00022538"/>
    </source>
</evidence>
<proteinExistence type="predicted"/>
<evidence type="ECO:0000313" key="6">
    <source>
        <dbReference type="EMBL" id="DAD37537.1"/>
    </source>
</evidence>
<dbReference type="GO" id="GO:0005249">
    <property type="term" value="F:voltage-gated potassium channel activity"/>
    <property type="evidence" value="ECO:0007669"/>
    <property type="project" value="InterPro"/>
</dbReference>
<comment type="caution">
    <text evidence="6">The sequence shown here is derived from an EMBL/GenBank/DDBJ whole genome shotgun (WGS) entry which is preliminary data.</text>
</comment>
<keyword evidence="4" id="KW-0630">Potassium</keyword>
<sequence>MSTWFVFDVCSTAPLQPLSLLFTDNSNELGFKVLSMLRLWRLQRVSSLFERSMAKSKSLSLEISNALGGRTIIFIKLVYFLPDWRRTFVLIIFGLGAQSSSW</sequence>
<protein>
    <submittedName>
        <fullName evidence="6">Uncharacterized protein</fullName>
    </submittedName>
</protein>
<keyword evidence="3" id="KW-0851">Voltage-gated channel</keyword>
<evidence type="ECO:0000313" key="7">
    <source>
        <dbReference type="Proteomes" id="UP000607653"/>
    </source>
</evidence>
<keyword evidence="7" id="KW-1185">Reference proteome</keyword>
<name>A0A822YYB7_NELNU</name>
<keyword evidence="2" id="KW-0631">Potassium channel</keyword>
<dbReference type="PANTHER" id="PTHR45743">
    <property type="entry name" value="POTASSIUM CHANNEL AKT1"/>
    <property type="match status" value="1"/>
</dbReference>
<keyword evidence="1" id="KW-0633">Potassium transport</keyword>